<dbReference type="SUPFAM" id="SSF57903">
    <property type="entry name" value="FYVE/PHD zinc finger"/>
    <property type="match status" value="1"/>
</dbReference>
<keyword evidence="3" id="KW-1185">Reference proteome</keyword>
<dbReference type="Proteomes" id="UP001515480">
    <property type="component" value="Unassembled WGS sequence"/>
</dbReference>
<comment type="caution">
    <text evidence="2">The sequence shown here is derived from an EMBL/GenBank/DDBJ whole genome shotgun (WGS) entry which is preliminary data.</text>
</comment>
<name>A0AB34IWK4_PRYPA</name>
<evidence type="ECO:0000313" key="3">
    <source>
        <dbReference type="Proteomes" id="UP001515480"/>
    </source>
</evidence>
<evidence type="ECO:0000313" key="2">
    <source>
        <dbReference type="EMBL" id="KAL1507383.1"/>
    </source>
</evidence>
<feature type="compositionally biased region" description="Low complexity" evidence="1">
    <location>
        <begin position="163"/>
        <end position="178"/>
    </location>
</feature>
<dbReference type="InterPro" id="IPR011011">
    <property type="entry name" value="Znf_FYVE_PHD"/>
</dbReference>
<proteinExistence type="predicted"/>
<reference evidence="2 3" key="1">
    <citation type="journal article" date="2024" name="Science">
        <title>Giant polyketide synthase enzymes in the biosynthesis of giant marine polyether toxins.</title>
        <authorList>
            <person name="Fallon T.R."/>
            <person name="Shende V.V."/>
            <person name="Wierzbicki I.H."/>
            <person name="Pendleton A.L."/>
            <person name="Watervoot N.F."/>
            <person name="Auber R.P."/>
            <person name="Gonzalez D.J."/>
            <person name="Wisecaver J.H."/>
            <person name="Moore B.S."/>
        </authorList>
    </citation>
    <scope>NUCLEOTIDE SEQUENCE [LARGE SCALE GENOMIC DNA]</scope>
    <source>
        <strain evidence="2 3">12B1</strain>
    </source>
</reference>
<evidence type="ECO:0000256" key="1">
    <source>
        <dbReference type="SAM" id="MobiDB-lite"/>
    </source>
</evidence>
<dbReference type="EMBL" id="JBGBPQ010000018">
    <property type="protein sequence ID" value="KAL1507383.1"/>
    <property type="molecule type" value="Genomic_DNA"/>
</dbReference>
<dbReference type="AlphaFoldDB" id="A0AB34IWK4"/>
<protein>
    <submittedName>
        <fullName evidence="2">Uncharacterized protein</fullName>
    </submittedName>
</protein>
<feature type="region of interest" description="Disordered" evidence="1">
    <location>
        <begin position="71"/>
        <end position="206"/>
    </location>
</feature>
<gene>
    <name evidence="2" type="ORF">AB1Y20_008225</name>
</gene>
<sequence length="487" mass="53824">MSTAKALSPAAMAKRVRELQAEAELDLGEPLAKKRGECFRRVAREALVDARNKGVDDVTYDMVLIAADAELQSCREDERKKKKQRVAAETEGGDDLDADPPEQGEGGEPSGDHSAPCGAEDTEEDSPRVGECDEAPGPSASVQSPMAGGEDATRPPSPASQTAVSAEVAEAQGEVAAEPQYWTRPPPEMWFDQSARGKNNAHGEKKTGWNQSRCYVCGGIDRHWKYNRFRHCDKGDCKRAVHILSCGGYKQDFEFKYYCPPCARALSAPCKGVRAGYYFVKKEQELRCTDEEYRKRMALWNENGATAALVRGPKELRLPMVKSAETCLPDAVYIGLGVLGVAVDLKHLRKYTVVDFGGKKASNTQAVLDYLSEHVPAVVYQDVSAEMTVKGGPWVNILKTEGRVFVHHIEMEFKGSRFRHCVMVSTVKEEAFPFGKILDNMKFSTPVKLEEKDCASKGAAHAAFKLLFDELVVDRIAPRNTWELVRI</sequence>
<organism evidence="2 3">
    <name type="scientific">Prymnesium parvum</name>
    <name type="common">Toxic golden alga</name>
    <dbReference type="NCBI Taxonomy" id="97485"/>
    <lineage>
        <taxon>Eukaryota</taxon>
        <taxon>Haptista</taxon>
        <taxon>Haptophyta</taxon>
        <taxon>Prymnesiophyceae</taxon>
        <taxon>Prymnesiales</taxon>
        <taxon>Prymnesiaceae</taxon>
        <taxon>Prymnesium</taxon>
    </lineage>
</organism>
<feature type="compositionally biased region" description="Acidic residues" evidence="1">
    <location>
        <begin position="91"/>
        <end position="102"/>
    </location>
</feature>
<accession>A0AB34IWK4</accession>